<reference evidence="5 6" key="1">
    <citation type="submission" date="2021-06" db="EMBL/GenBank/DDBJ databases">
        <authorList>
            <person name="Sun Q."/>
            <person name="Li D."/>
        </authorList>
    </citation>
    <scope>NUCLEOTIDE SEQUENCE [LARGE SCALE GENOMIC DNA]</scope>
    <source>
        <strain evidence="5 6">MSJd-7</strain>
    </source>
</reference>
<evidence type="ECO:0000256" key="3">
    <source>
        <dbReference type="ARBA" id="ARBA00023163"/>
    </source>
</evidence>
<keyword evidence="2" id="KW-0238">DNA-binding</keyword>
<dbReference type="InterPro" id="IPR003313">
    <property type="entry name" value="AraC-bd"/>
</dbReference>
<dbReference type="RefSeq" id="WP_216469775.1">
    <property type="nucleotide sequence ID" value="NZ_JAHLQI010000002.1"/>
</dbReference>
<keyword evidence="3" id="KW-0804">Transcription</keyword>
<keyword evidence="6" id="KW-1185">Reference proteome</keyword>
<name>A0ABS6ER39_9FIRM</name>
<proteinExistence type="predicted"/>
<evidence type="ECO:0000313" key="5">
    <source>
        <dbReference type="EMBL" id="MBU5490133.1"/>
    </source>
</evidence>
<evidence type="ECO:0000313" key="6">
    <source>
        <dbReference type="Proteomes" id="UP000783588"/>
    </source>
</evidence>
<evidence type="ECO:0000259" key="4">
    <source>
        <dbReference type="PROSITE" id="PS01124"/>
    </source>
</evidence>
<dbReference type="EMBL" id="JAHLQI010000002">
    <property type="protein sequence ID" value="MBU5490133.1"/>
    <property type="molecule type" value="Genomic_DNA"/>
</dbReference>
<evidence type="ECO:0000256" key="2">
    <source>
        <dbReference type="ARBA" id="ARBA00023125"/>
    </source>
</evidence>
<protein>
    <submittedName>
        <fullName evidence="5">AraC family transcriptional regulator</fullName>
    </submittedName>
</protein>
<dbReference type="PROSITE" id="PS01124">
    <property type="entry name" value="HTH_ARAC_FAMILY_2"/>
    <property type="match status" value="1"/>
</dbReference>
<dbReference type="PROSITE" id="PS00041">
    <property type="entry name" value="HTH_ARAC_FAMILY_1"/>
    <property type="match status" value="1"/>
</dbReference>
<evidence type="ECO:0000256" key="1">
    <source>
        <dbReference type="ARBA" id="ARBA00023015"/>
    </source>
</evidence>
<comment type="caution">
    <text evidence="5">The sequence shown here is derived from an EMBL/GenBank/DDBJ whole genome shotgun (WGS) entry which is preliminary data.</text>
</comment>
<dbReference type="Pfam" id="PF12833">
    <property type="entry name" value="HTH_18"/>
    <property type="match status" value="1"/>
</dbReference>
<dbReference type="SMART" id="SM00342">
    <property type="entry name" value="HTH_ARAC"/>
    <property type="match status" value="1"/>
</dbReference>
<gene>
    <name evidence="5" type="ORF">KQI75_05780</name>
</gene>
<dbReference type="InterPro" id="IPR018062">
    <property type="entry name" value="HTH_AraC-typ_CS"/>
</dbReference>
<dbReference type="Proteomes" id="UP000783588">
    <property type="component" value="Unassembled WGS sequence"/>
</dbReference>
<dbReference type="InterPro" id="IPR018060">
    <property type="entry name" value="HTH_AraC"/>
</dbReference>
<feature type="domain" description="HTH araC/xylS-type" evidence="4">
    <location>
        <begin position="181"/>
        <end position="280"/>
    </location>
</feature>
<keyword evidence="1" id="KW-0805">Transcription regulation</keyword>
<accession>A0ABS6ER39</accession>
<dbReference type="Pfam" id="PF02311">
    <property type="entry name" value="AraC_binding"/>
    <property type="match status" value="1"/>
</dbReference>
<dbReference type="PANTHER" id="PTHR43280">
    <property type="entry name" value="ARAC-FAMILY TRANSCRIPTIONAL REGULATOR"/>
    <property type="match status" value="1"/>
</dbReference>
<sequence length="282" mass="31939">MRIDAGILPDSVRFFHEPDAFTEQALYHTPHVGVYHCDSQYNFSRAGETCLDICQAIFMDQGTLTVRYHEQEITASPGMLILLDCREPHEYFAVSPEIRFRWFHIVGASSFAYIAHIIQSHGFVIQTAKNADIERFFAQIITDAKQDANAYVISAHVEQLLAGLASLAVETKPDAVEQSMIDSAQYIEAHYAEKEAKIPALAARAALSTCYYLRKFKEYHGVTPHQYLQSVRLRAAKEQLTVTAHSIEQIAEDCGFCSTSHFIMAFRKNTGLTPLQFRILWK</sequence>
<organism evidence="5 6">
    <name type="scientific">Butyricicoccus intestinisimiae</name>
    <dbReference type="NCBI Taxonomy" id="2841509"/>
    <lineage>
        <taxon>Bacteria</taxon>
        <taxon>Bacillati</taxon>
        <taxon>Bacillota</taxon>
        <taxon>Clostridia</taxon>
        <taxon>Eubacteriales</taxon>
        <taxon>Butyricicoccaceae</taxon>
        <taxon>Butyricicoccus</taxon>
    </lineage>
</organism>
<dbReference type="PANTHER" id="PTHR43280:SF2">
    <property type="entry name" value="HTH-TYPE TRANSCRIPTIONAL REGULATOR EXSA"/>
    <property type="match status" value="1"/>
</dbReference>